<evidence type="ECO:0000256" key="18">
    <source>
        <dbReference type="ARBA" id="ARBA00023114"/>
    </source>
</evidence>
<dbReference type="EMBL" id="WHWB01033269">
    <property type="protein sequence ID" value="KAJ7420892.1"/>
    <property type="molecule type" value="Genomic_DNA"/>
</dbReference>
<evidence type="ECO:0000256" key="25">
    <source>
        <dbReference type="ARBA" id="ARBA00034430"/>
    </source>
</evidence>
<protein>
    <recommendedName>
        <fullName evidence="34">Non-selective voltage-gated ion channel VDAC1</fullName>
    </recommendedName>
    <alternativeName>
        <fullName evidence="35">Voltage-dependent anion-selective channel protein 1</fullName>
    </alternativeName>
</protein>
<evidence type="ECO:0000256" key="33">
    <source>
        <dbReference type="ARBA" id="ARBA00044941"/>
    </source>
</evidence>
<organism evidence="40 41">
    <name type="scientific">Willisornis vidua</name>
    <name type="common">Xingu scale-backed antbird</name>
    <dbReference type="NCBI Taxonomy" id="1566151"/>
    <lineage>
        <taxon>Eukaryota</taxon>
        <taxon>Metazoa</taxon>
        <taxon>Chordata</taxon>
        <taxon>Craniata</taxon>
        <taxon>Vertebrata</taxon>
        <taxon>Euteleostomi</taxon>
        <taxon>Archelosauria</taxon>
        <taxon>Archosauria</taxon>
        <taxon>Dinosauria</taxon>
        <taxon>Saurischia</taxon>
        <taxon>Theropoda</taxon>
        <taxon>Coelurosauria</taxon>
        <taxon>Aves</taxon>
        <taxon>Neognathae</taxon>
        <taxon>Neoaves</taxon>
        <taxon>Telluraves</taxon>
        <taxon>Australaves</taxon>
        <taxon>Passeriformes</taxon>
        <taxon>Thamnophilidae</taxon>
        <taxon>Willisornis</taxon>
    </lineage>
</organism>
<comment type="catalytic activity">
    <reaction evidence="22">
        <text>a 1,2-diacyl-sn-glycero-3-phospho-L-serine(in) = a 1,2-diacyl-sn-glycero-3-phospho-L-serine(out)</text>
        <dbReference type="Rhea" id="RHEA:38663"/>
        <dbReference type="ChEBI" id="CHEBI:57262"/>
    </reaction>
</comment>
<feature type="region of interest" description="Disordered" evidence="38">
    <location>
        <begin position="285"/>
        <end position="350"/>
    </location>
</feature>
<evidence type="ECO:0000256" key="21">
    <source>
        <dbReference type="ARBA" id="ARBA00024167"/>
    </source>
</evidence>
<feature type="compositionally biased region" description="Polar residues" evidence="38">
    <location>
        <begin position="285"/>
        <end position="302"/>
    </location>
</feature>
<name>A0ABQ9DJT6_9PASS</name>
<evidence type="ECO:0000256" key="16">
    <source>
        <dbReference type="ARBA" id="ARBA00022990"/>
    </source>
</evidence>
<evidence type="ECO:0000256" key="29">
    <source>
        <dbReference type="ARBA" id="ARBA00036683"/>
    </source>
</evidence>
<evidence type="ECO:0000256" key="3">
    <source>
        <dbReference type="ARBA" id="ARBA00004651"/>
    </source>
</evidence>
<keyword evidence="18" id="KW-0626">Porin</keyword>
<dbReference type="PANTHER" id="PTHR11743:SF13">
    <property type="entry name" value="VOLTAGE-DEPENDENT ANION-SELECTIVE CHANNEL PROTEIN 1"/>
    <property type="match status" value="1"/>
</dbReference>
<evidence type="ECO:0000256" key="24">
    <source>
        <dbReference type="ARBA" id="ARBA00034269"/>
    </source>
</evidence>
<proteinExistence type="inferred from homology"/>
<comment type="subcellular location">
    <subcellularLocation>
        <location evidence="3">Cell membrane</location>
        <topology evidence="3">Multi-pass membrane protein</topology>
    </subcellularLocation>
    <subcellularLocation>
        <location evidence="1">Membrane raft</location>
        <topology evidence="1">Multi-pass membrane protein</topology>
    </subcellularLocation>
    <subcellularLocation>
        <location evidence="2">Mitochondrion outer membrane</location>
        <topology evidence="2">Multi-pass membrane protein</topology>
    </subcellularLocation>
</comment>
<evidence type="ECO:0000256" key="5">
    <source>
        <dbReference type="ARBA" id="ARBA00022448"/>
    </source>
</evidence>
<keyword evidence="14" id="KW-0067">ATP-binding</keyword>
<feature type="compositionally biased region" description="Low complexity" evidence="38">
    <location>
        <begin position="334"/>
        <end position="345"/>
    </location>
</feature>
<comment type="catalytic activity">
    <reaction evidence="24">
        <text>Mg(2+)(in) = Mg(2+)(out)</text>
        <dbReference type="Rhea" id="RHEA:29827"/>
        <dbReference type="ChEBI" id="CHEBI:18420"/>
    </reaction>
</comment>
<evidence type="ECO:0000256" key="17">
    <source>
        <dbReference type="ARBA" id="ARBA00023065"/>
    </source>
</evidence>
<evidence type="ECO:0000256" key="35">
    <source>
        <dbReference type="ARBA" id="ARBA00045025"/>
    </source>
</evidence>
<comment type="catalytic activity">
    <reaction evidence="29">
        <text>L-glutamate(out) = L-glutamate(in)</text>
        <dbReference type="Rhea" id="RHEA:66336"/>
        <dbReference type="ChEBI" id="CHEBI:29985"/>
    </reaction>
</comment>
<dbReference type="Gene3D" id="2.40.160.10">
    <property type="entry name" value="Porin"/>
    <property type="match status" value="1"/>
</dbReference>
<evidence type="ECO:0000256" key="15">
    <source>
        <dbReference type="ARBA" id="ARBA00022843"/>
    </source>
</evidence>
<evidence type="ECO:0000256" key="32">
    <source>
        <dbReference type="ARBA" id="ARBA00044897"/>
    </source>
</evidence>
<keyword evidence="5" id="KW-0813">Transport</keyword>
<evidence type="ECO:0000256" key="11">
    <source>
        <dbReference type="ARBA" id="ARBA00022703"/>
    </source>
</evidence>
<evidence type="ECO:0000256" key="34">
    <source>
        <dbReference type="ARBA" id="ARBA00044987"/>
    </source>
</evidence>
<comment type="catalytic activity">
    <reaction evidence="32">
        <text>ATP(in) = ATP(out)</text>
        <dbReference type="Rhea" id="RHEA:75687"/>
        <dbReference type="ChEBI" id="CHEBI:30616"/>
    </reaction>
</comment>
<evidence type="ECO:0000256" key="23">
    <source>
        <dbReference type="ARBA" id="ARBA00024631"/>
    </source>
</evidence>
<comment type="catalytic activity">
    <reaction evidence="27">
        <text>dopamine(out) = dopamine(in)</text>
        <dbReference type="Rhea" id="RHEA:73863"/>
        <dbReference type="ChEBI" id="CHEBI:59905"/>
    </reaction>
</comment>
<keyword evidence="19" id="KW-0496">Mitochondrion</keyword>
<dbReference type="Proteomes" id="UP001145742">
    <property type="component" value="Unassembled WGS sequence"/>
</dbReference>
<comment type="catalytic activity">
    <reaction evidence="23">
        <text>a 1,2-diacyl-sn-glycero-3-phosphocholine(in) = a 1,2-diacyl-sn-glycero-3-phosphocholine(out)</text>
        <dbReference type="Rhea" id="RHEA:38571"/>
        <dbReference type="ChEBI" id="CHEBI:57643"/>
    </reaction>
</comment>
<keyword evidence="41" id="KW-1185">Reference proteome</keyword>
<dbReference type="InterPro" id="IPR001925">
    <property type="entry name" value="Porin_Euk"/>
</dbReference>
<evidence type="ECO:0000256" key="8">
    <source>
        <dbReference type="ARBA" id="ARBA00022499"/>
    </source>
</evidence>
<evidence type="ECO:0000256" key="39">
    <source>
        <dbReference type="SAM" id="Phobius"/>
    </source>
</evidence>
<evidence type="ECO:0000256" key="36">
    <source>
        <dbReference type="ARBA" id="ARBA00046417"/>
    </source>
</evidence>
<evidence type="ECO:0000256" key="19">
    <source>
        <dbReference type="ARBA" id="ARBA00023128"/>
    </source>
</evidence>
<reference evidence="40" key="1">
    <citation type="submission" date="2019-10" db="EMBL/GenBank/DDBJ databases">
        <authorList>
            <person name="Soares A.E.R."/>
            <person name="Aleixo A."/>
            <person name="Schneider P."/>
            <person name="Miyaki C.Y."/>
            <person name="Schneider M.P."/>
            <person name="Mello C."/>
            <person name="Vasconcelos A.T.R."/>
        </authorList>
    </citation>
    <scope>NUCLEOTIDE SEQUENCE</scope>
    <source>
        <tissue evidence="40">Muscle</tissue>
    </source>
</reference>
<evidence type="ECO:0000256" key="31">
    <source>
        <dbReference type="ARBA" id="ARBA00044892"/>
    </source>
</evidence>
<evidence type="ECO:0000256" key="27">
    <source>
        <dbReference type="ARBA" id="ARBA00036483"/>
    </source>
</evidence>
<evidence type="ECO:0000256" key="9">
    <source>
        <dbReference type="ARBA" id="ARBA00022553"/>
    </source>
</evidence>
<keyword evidence="9" id="KW-0597">Phosphoprotein</keyword>
<dbReference type="Pfam" id="PF17818">
    <property type="entry name" value="KCT2"/>
    <property type="match status" value="1"/>
</dbReference>
<keyword evidence="16" id="KW-0007">Acetylation</keyword>
<keyword evidence="20 39" id="KW-0472">Membrane</keyword>
<comment type="subunit">
    <text evidence="36">Homodimer and homotrimer; in response to cyclic AMP or calcium; oligomerization is required for scramblase activity. Component of the mitochondrial permeability transition pore complex (mPTPC), at least composed of SPG7, VDAC1 and PPIF. Interacts with SPG7, NIPSNAP2 and SLC25A30. Interacts with hexokinases including HK1. The HK1-VDAC1 complex interacts with ATF2. Interacts with BCL2L1. Interacts with BAK1. Interacts with RTL10/BOP (via BH3 domain). Interacts with amyloid-beta and APP; induces VDAC1 dephosphorylation. Interacts with TMEM41B. Interacts with BCAP31. Interacts with HSPA9; this interaction couples ITPR1 to VDAC1.</text>
</comment>
<keyword evidence="6" id="KW-1134">Transmembrane beta strand</keyword>
<evidence type="ECO:0000256" key="2">
    <source>
        <dbReference type="ARBA" id="ARBA00004374"/>
    </source>
</evidence>
<evidence type="ECO:0000256" key="7">
    <source>
        <dbReference type="ARBA" id="ARBA00022475"/>
    </source>
</evidence>
<dbReference type="InterPro" id="IPR023614">
    <property type="entry name" value="Porin_dom_sf"/>
</dbReference>
<evidence type="ECO:0000256" key="14">
    <source>
        <dbReference type="ARBA" id="ARBA00022840"/>
    </source>
</evidence>
<evidence type="ECO:0000313" key="41">
    <source>
        <dbReference type="Proteomes" id="UP001145742"/>
    </source>
</evidence>
<comment type="catalytic activity">
    <reaction evidence="25">
        <text>K(+)(in) = K(+)(out)</text>
        <dbReference type="Rhea" id="RHEA:29463"/>
        <dbReference type="ChEBI" id="CHEBI:29103"/>
    </reaction>
</comment>
<evidence type="ECO:0000256" key="20">
    <source>
        <dbReference type="ARBA" id="ARBA00023136"/>
    </source>
</evidence>
<evidence type="ECO:0000256" key="26">
    <source>
        <dbReference type="ARBA" id="ARBA00036239"/>
    </source>
</evidence>
<evidence type="ECO:0000313" key="40">
    <source>
        <dbReference type="EMBL" id="KAJ7420892.1"/>
    </source>
</evidence>
<comment type="similarity">
    <text evidence="4">Belongs to the eukaryotic mitochondrial porin family.</text>
</comment>
<dbReference type="Pfam" id="PF01459">
    <property type="entry name" value="Porin_3"/>
    <property type="match status" value="1"/>
</dbReference>
<comment type="catalytic activity">
    <reaction evidence="31">
        <text>Fe(III)-[cytochrome c](out) = Fe(III)-[cytochrome c](in)</text>
        <dbReference type="Rhea" id="RHEA:79311"/>
        <dbReference type="Rhea" id="RHEA-COMP:14399"/>
        <dbReference type="ChEBI" id="CHEBI:29034"/>
    </reaction>
</comment>
<evidence type="ECO:0000256" key="12">
    <source>
        <dbReference type="ARBA" id="ARBA00022741"/>
    </source>
</evidence>
<comment type="catalytic activity">
    <reaction evidence="21">
        <text>chloride(in) = chloride(out)</text>
        <dbReference type="Rhea" id="RHEA:29823"/>
        <dbReference type="ChEBI" id="CHEBI:17996"/>
    </reaction>
</comment>
<evidence type="ECO:0000256" key="13">
    <source>
        <dbReference type="ARBA" id="ARBA00022787"/>
    </source>
</evidence>
<keyword evidence="12" id="KW-0547">Nucleotide-binding</keyword>
<evidence type="ECO:0000256" key="37">
    <source>
        <dbReference type="SAM" id="Coils"/>
    </source>
</evidence>
<feature type="coiled-coil region" evidence="37">
    <location>
        <begin position="404"/>
        <end position="431"/>
    </location>
</feature>
<dbReference type="InterPro" id="IPR027246">
    <property type="entry name" value="Porin_Euk/Tom40"/>
</dbReference>
<evidence type="ECO:0000256" key="1">
    <source>
        <dbReference type="ARBA" id="ARBA00004314"/>
    </source>
</evidence>
<evidence type="ECO:0000256" key="22">
    <source>
        <dbReference type="ARBA" id="ARBA00024479"/>
    </source>
</evidence>
<comment type="catalytic activity">
    <reaction evidence="26">
        <text>Na(+)(in) = Na(+)(out)</text>
        <dbReference type="Rhea" id="RHEA:34963"/>
        <dbReference type="ChEBI" id="CHEBI:29101"/>
    </reaction>
</comment>
<comment type="catalytic activity">
    <reaction evidence="30">
        <text>acetylcholine(in) = acetylcholine(out)</text>
        <dbReference type="Rhea" id="RHEA:74663"/>
        <dbReference type="ChEBI" id="CHEBI:15355"/>
    </reaction>
</comment>
<keyword evidence="17" id="KW-0406">Ion transport</keyword>
<dbReference type="PANTHER" id="PTHR11743">
    <property type="entry name" value="VOLTAGE-DEPENDENT ANION-SELECTIVE CHANNEL"/>
    <property type="match status" value="1"/>
</dbReference>
<feature type="transmembrane region" description="Helical" evidence="39">
    <location>
        <begin position="442"/>
        <end position="460"/>
    </location>
</feature>
<keyword evidence="37" id="KW-0175">Coiled coil</keyword>
<keyword evidence="13" id="KW-1000">Mitochondrion outer membrane</keyword>
<comment type="catalytic activity">
    <reaction evidence="28">
        <text>Ca(2+)(in) = Ca(2+)(out)</text>
        <dbReference type="Rhea" id="RHEA:29671"/>
        <dbReference type="ChEBI" id="CHEBI:29108"/>
    </reaction>
</comment>
<evidence type="ECO:0000256" key="30">
    <source>
        <dbReference type="ARBA" id="ARBA00036778"/>
    </source>
</evidence>
<accession>A0ABQ9DJT6</accession>
<comment type="caution">
    <text evidence="40">The sequence shown here is derived from an EMBL/GenBank/DDBJ whole genome shotgun (WGS) entry which is preliminary data.</text>
</comment>
<comment type="function">
    <text evidence="33">Catalyzes the scrambling of phospholipids across the outer mitochondrial membrane; the mechanism is unrelated to channel activity and is capable of translocating both anionic and zwitterionic phospholipids.</text>
</comment>
<evidence type="ECO:0000256" key="10">
    <source>
        <dbReference type="ARBA" id="ARBA00022692"/>
    </source>
</evidence>
<keyword evidence="7" id="KW-1003">Cell membrane</keyword>
<dbReference type="PRINTS" id="PR00185">
    <property type="entry name" value="EUKARYTPORIN"/>
</dbReference>
<evidence type="ECO:0000256" key="28">
    <source>
        <dbReference type="ARBA" id="ARBA00036634"/>
    </source>
</evidence>
<dbReference type="CDD" id="cd07306">
    <property type="entry name" value="Porin3_VDAC"/>
    <property type="match status" value="1"/>
</dbReference>
<keyword evidence="10 39" id="KW-0812">Transmembrane</keyword>
<evidence type="ECO:0000256" key="6">
    <source>
        <dbReference type="ARBA" id="ARBA00022452"/>
    </source>
</evidence>
<gene>
    <name evidence="40" type="ORF">WISP_46061</name>
</gene>
<keyword evidence="8" id="KW-1017">Isopeptide bond</keyword>
<evidence type="ECO:0000256" key="4">
    <source>
        <dbReference type="ARBA" id="ARBA00007780"/>
    </source>
</evidence>
<feature type="compositionally biased region" description="Low complexity" evidence="38">
    <location>
        <begin position="303"/>
        <end position="326"/>
    </location>
</feature>
<evidence type="ECO:0000256" key="38">
    <source>
        <dbReference type="SAM" id="MobiDB-lite"/>
    </source>
</evidence>
<keyword evidence="39" id="KW-1133">Transmembrane helix</keyword>
<keyword evidence="15" id="KW-0832">Ubl conjugation</keyword>
<keyword evidence="11" id="KW-0053">Apoptosis</keyword>
<feature type="region of interest" description="Disordered" evidence="38">
    <location>
        <begin position="363"/>
        <end position="384"/>
    </location>
</feature>
<sequence>MAVPPAYADLGKAARDVFTKGYGFGLIKLDLKTRSENGLEFTSSGSANSETNKVTGSLETKYKWAEYGLMFTEKWNTDNTLGTEISLEDQLARGLKLTFDSTFSPNTGKKSAKVKSVYKREHINLGCDMDFDIAGPSIRGALVLGYEGWLAGYQMTFETAKSRVTQSNFAVGYKTDEFQLHTNVNDGTEFGGSIYQKVNDKLETAVNLAWTAGNSNTRFGIAAKYQLDTDASFSAKVNNSSLIGLGYTQTLKPGIKLTLSALLDGKNVNADPVKVEMLMKNISSRSENETLSRSQNLTDSLQSLSSTKKASPTAAKASSVTAAKPPTAKGDTFPSVLPESPVSPVDASEDTKIEEEDLLTDLKDTLNSPPPMIKETLESDGDDYVPYEMTPNGRYNPELLGLPEDDDSDTISNYNEEIKALNEKIKRVSVSGLEEEEEDSHFFFHLVVVAFLVVVVYVTYHNKRKIFLLVQSRRWRDGLCSRTVEYHRLDQNVNEAMPSLKITNDYVF</sequence>